<sequence length="334" mass="35244">MTNRLVGMGLVLCAAASLAQPTARYPEAARLTARSTRNACADARPFYWEMGDASGKVVGDSVGLLAPGAGSVMNIASASKWLYGAYVLEVRGGAPRLADVPFLNFTSTTPLLEPAEESDCKALLTTVHGCNLTRNITGPLADYAPASPPRFVYQPGHLEAHADYAMNLGASGTLALASEVERRLPLNLSYGNVNLAGGAKTSATEYARFLRALMTGGLKLGAFLGTASVCASPACGDVGYSPWFSNEPARYSLAHWVEQDKGPAHSGGFSSAGLFGFYPWVSKDKSTYLMVAREDMLGVVGQTPTTPAEQTPSGKSILCGRLIREAYFTGQVQD</sequence>
<dbReference type="Proteomes" id="UP000663090">
    <property type="component" value="Chromosome"/>
</dbReference>
<evidence type="ECO:0008006" key="4">
    <source>
        <dbReference type="Google" id="ProtNLM"/>
    </source>
</evidence>
<organism evidence="2 3">
    <name type="scientific">Myxococcus landrumensis</name>
    <dbReference type="NCBI Taxonomy" id="2813577"/>
    <lineage>
        <taxon>Bacteria</taxon>
        <taxon>Pseudomonadati</taxon>
        <taxon>Myxococcota</taxon>
        <taxon>Myxococcia</taxon>
        <taxon>Myxococcales</taxon>
        <taxon>Cystobacterineae</taxon>
        <taxon>Myxococcaceae</taxon>
        <taxon>Myxococcus</taxon>
    </lineage>
</organism>
<name>A0ABX7N401_9BACT</name>
<feature type="signal peptide" evidence="1">
    <location>
        <begin position="1"/>
        <end position="19"/>
    </location>
</feature>
<dbReference type="SUPFAM" id="SSF56601">
    <property type="entry name" value="beta-lactamase/transpeptidase-like"/>
    <property type="match status" value="1"/>
</dbReference>
<evidence type="ECO:0000313" key="2">
    <source>
        <dbReference type="EMBL" id="QSQ13460.1"/>
    </source>
</evidence>
<dbReference type="Gene3D" id="3.40.710.10">
    <property type="entry name" value="DD-peptidase/beta-lactamase superfamily"/>
    <property type="match status" value="1"/>
</dbReference>
<feature type="chain" id="PRO_5046169757" description="Beta-lactamase-related domain-containing protein" evidence="1">
    <location>
        <begin position="20"/>
        <end position="334"/>
    </location>
</feature>
<accession>A0ABX7N401</accession>
<keyword evidence="3" id="KW-1185">Reference proteome</keyword>
<dbReference type="InterPro" id="IPR012338">
    <property type="entry name" value="Beta-lactam/transpept-like"/>
</dbReference>
<dbReference type="EMBL" id="CP071091">
    <property type="protein sequence ID" value="QSQ13460.1"/>
    <property type="molecule type" value="Genomic_DNA"/>
</dbReference>
<evidence type="ECO:0000313" key="3">
    <source>
        <dbReference type="Proteomes" id="UP000663090"/>
    </source>
</evidence>
<reference evidence="2 3" key="1">
    <citation type="submission" date="2021-02" db="EMBL/GenBank/DDBJ databases">
        <title>De Novo genome assembly of isolated myxobacteria.</title>
        <authorList>
            <person name="Stevens D.C."/>
        </authorList>
    </citation>
    <scope>NUCLEOTIDE SEQUENCE [LARGE SCALE GENOMIC DNA]</scope>
    <source>
        <strain evidence="2 3">SCHIC003</strain>
    </source>
</reference>
<keyword evidence="1" id="KW-0732">Signal</keyword>
<dbReference type="RefSeq" id="WP_206715210.1">
    <property type="nucleotide sequence ID" value="NZ_CP071091.1"/>
</dbReference>
<gene>
    <name evidence="2" type="ORF">JY572_34800</name>
</gene>
<proteinExistence type="predicted"/>
<protein>
    <recommendedName>
        <fullName evidence="4">Beta-lactamase-related domain-containing protein</fullName>
    </recommendedName>
</protein>
<evidence type="ECO:0000256" key="1">
    <source>
        <dbReference type="SAM" id="SignalP"/>
    </source>
</evidence>